<organism evidence="2 3">
    <name type="scientific">Dipteronia dyeriana</name>
    <dbReference type="NCBI Taxonomy" id="168575"/>
    <lineage>
        <taxon>Eukaryota</taxon>
        <taxon>Viridiplantae</taxon>
        <taxon>Streptophyta</taxon>
        <taxon>Embryophyta</taxon>
        <taxon>Tracheophyta</taxon>
        <taxon>Spermatophyta</taxon>
        <taxon>Magnoliopsida</taxon>
        <taxon>eudicotyledons</taxon>
        <taxon>Gunneridae</taxon>
        <taxon>Pentapetalae</taxon>
        <taxon>rosids</taxon>
        <taxon>malvids</taxon>
        <taxon>Sapindales</taxon>
        <taxon>Sapindaceae</taxon>
        <taxon>Hippocastanoideae</taxon>
        <taxon>Acereae</taxon>
        <taxon>Dipteronia</taxon>
    </lineage>
</organism>
<accession>A0AAD9WYI3</accession>
<comment type="caution">
    <text evidence="2">The sequence shown here is derived from an EMBL/GenBank/DDBJ whole genome shotgun (WGS) entry which is preliminary data.</text>
</comment>
<evidence type="ECO:0000313" key="2">
    <source>
        <dbReference type="EMBL" id="KAK2647253.1"/>
    </source>
</evidence>
<evidence type="ECO:0000313" key="3">
    <source>
        <dbReference type="Proteomes" id="UP001280121"/>
    </source>
</evidence>
<protein>
    <submittedName>
        <fullName evidence="2">Uncharacterized protein</fullName>
    </submittedName>
</protein>
<keyword evidence="3" id="KW-1185">Reference proteome</keyword>
<feature type="compositionally biased region" description="Basic and acidic residues" evidence="1">
    <location>
        <begin position="36"/>
        <end position="47"/>
    </location>
</feature>
<reference evidence="2" key="1">
    <citation type="journal article" date="2023" name="Plant J.">
        <title>Genome sequences and population genomics provide insights into the demographic history, inbreeding, and mutation load of two 'living fossil' tree species of Dipteronia.</title>
        <authorList>
            <person name="Feng Y."/>
            <person name="Comes H.P."/>
            <person name="Chen J."/>
            <person name="Zhu S."/>
            <person name="Lu R."/>
            <person name="Zhang X."/>
            <person name="Li P."/>
            <person name="Qiu J."/>
            <person name="Olsen K.M."/>
            <person name="Qiu Y."/>
        </authorList>
    </citation>
    <scope>NUCLEOTIDE SEQUENCE</scope>
    <source>
        <strain evidence="2">KIB01</strain>
    </source>
</reference>
<dbReference type="Proteomes" id="UP001280121">
    <property type="component" value="Unassembled WGS sequence"/>
</dbReference>
<name>A0AAD9WYI3_9ROSI</name>
<sequence length="69" mass="7602">MGSSRSVNGFKSSSSSVNWLGREMLEMRLQDKVDHDEDRVRTKKNEIDGGGVGIGDDEGGEKMEVMVVE</sequence>
<dbReference type="AlphaFoldDB" id="A0AAD9WYI3"/>
<feature type="region of interest" description="Disordered" evidence="1">
    <location>
        <begin position="36"/>
        <end position="62"/>
    </location>
</feature>
<evidence type="ECO:0000256" key="1">
    <source>
        <dbReference type="SAM" id="MobiDB-lite"/>
    </source>
</evidence>
<proteinExistence type="predicted"/>
<dbReference type="EMBL" id="JANJYI010000006">
    <property type="protein sequence ID" value="KAK2647253.1"/>
    <property type="molecule type" value="Genomic_DNA"/>
</dbReference>
<gene>
    <name evidence="2" type="ORF">Ddye_022448</name>
</gene>